<name>G1JWL4_9CAUD</name>
<dbReference type="EMBL" id="JN412589">
    <property type="protein sequence ID" value="AEL98012.1"/>
    <property type="molecule type" value="Genomic_DNA"/>
</dbReference>
<gene>
    <name evidence="1" type="primary">104</name>
    <name evidence="1" type="ORF">PATIENCE_104</name>
</gene>
<reference evidence="1 2" key="1">
    <citation type="journal article" date="2012" name="J. Virol.">
        <title>Complete Genome Sequences of 138 Mycobacteriophages.</title>
        <authorList>
            <consortium name="the Science Education Alliance Phage Hunters Advancing Genomics and Evolutionary Science Program"/>
            <consortium name="the KwaZulu-Natal Research Institute for Tuberculosis and HIV Mycobacterial Genetics Course Students"/>
            <consortium name="the Phage Hunters Integrating Research and Education Program"/>
            <person name="Hatfull G.F."/>
        </authorList>
    </citation>
    <scope>NUCLEOTIDE SEQUENCE [LARGE SCALE GENOMIC DNA]</scope>
</reference>
<evidence type="ECO:0000313" key="1">
    <source>
        <dbReference type="EMBL" id="AEL98012.1"/>
    </source>
</evidence>
<accession>G1JWL4</accession>
<dbReference type="Proteomes" id="UP000000694">
    <property type="component" value="Segment"/>
</dbReference>
<dbReference type="KEGG" id="vg:18559619"/>
<keyword evidence="2" id="KW-1185">Reference proteome</keyword>
<evidence type="ECO:0000313" key="2">
    <source>
        <dbReference type="Proteomes" id="UP000000694"/>
    </source>
</evidence>
<dbReference type="RefSeq" id="YP_009012243.1">
    <property type="nucleotide sequence ID" value="NC_023691.1"/>
</dbReference>
<sequence>MRANENFEQKEITSYMIGCSFCSKKVRKDVPDYDRDDYRAGSAVEKTRRDLQAQAIQDGWTVKSTNQGYKINLCPDHTKSLKEAGIQ</sequence>
<protein>
    <submittedName>
        <fullName evidence="1">Uncharacterized protein</fullName>
    </submittedName>
</protein>
<organism evidence="1 2">
    <name type="scientific">Mycobacterium phage Patience</name>
    <dbReference type="NCBI Taxonomy" id="1074308"/>
    <lineage>
        <taxon>Viruses</taxon>
        <taxon>Duplodnaviria</taxon>
        <taxon>Heunggongvirae</taxon>
        <taxon>Uroviricota</taxon>
        <taxon>Caudoviricetes</taxon>
        <taxon>Patiencevirus</taxon>
        <taxon>Patiencevirus patience</taxon>
    </lineage>
</organism>
<proteinExistence type="predicted"/>
<dbReference type="GeneID" id="18559619"/>